<feature type="region of interest" description="Disordered" evidence="1">
    <location>
        <begin position="160"/>
        <end position="206"/>
    </location>
</feature>
<dbReference type="Proteomes" id="UP001303647">
    <property type="component" value="Unassembled WGS sequence"/>
</dbReference>
<reference evidence="2" key="2">
    <citation type="submission" date="2023-05" db="EMBL/GenBank/DDBJ databases">
        <authorList>
            <consortium name="Lawrence Berkeley National Laboratory"/>
            <person name="Steindorff A."/>
            <person name="Hensen N."/>
            <person name="Bonometti L."/>
            <person name="Westerberg I."/>
            <person name="Brannstrom I.O."/>
            <person name="Guillou S."/>
            <person name="Cros-Aarteil S."/>
            <person name="Calhoun S."/>
            <person name="Haridas S."/>
            <person name="Kuo A."/>
            <person name="Mondo S."/>
            <person name="Pangilinan J."/>
            <person name="Riley R."/>
            <person name="Labutti K."/>
            <person name="Andreopoulos B."/>
            <person name="Lipzen A."/>
            <person name="Chen C."/>
            <person name="Yanf M."/>
            <person name="Daum C."/>
            <person name="Ng V."/>
            <person name="Clum A."/>
            <person name="Ohm R."/>
            <person name="Martin F."/>
            <person name="Silar P."/>
            <person name="Natvig D."/>
            <person name="Lalanne C."/>
            <person name="Gautier V."/>
            <person name="Ament-Velasquez S.L."/>
            <person name="Kruys A."/>
            <person name="Hutchinson M.I."/>
            <person name="Powell A.J."/>
            <person name="Barry K."/>
            <person name="Miller A.N."/>
            <person name="Grigoriev I.V."/>
            <person name="Debuchy R."/>
            <person name="Gladieux P."/>
            <person name="Thoren M.H."/>
            <person name="Johannesson H."/>
        </authorList>
    </citation>
    <scope>NUCLEOTIDE SEQUENCE</scope>
    <source>
        <strain evidence="2">CBS 359.72</strain>
    </source>
</reference>
<keyword evidence="3" id="KW-1185">Reference proteome</keyword>
<sequence length="206" mass="23187">METSNSKQGRANSANERNALQFVSPRGNFPLKRVDDIVANAPAPPMQPLSGGKFPKEYRNSEGPPENPRENFDRREIQGRPGPVNPGDREVFEYPVKTLVQPPPFTSEYNFESKPANLRQCQPPSPKDIRNYRRRWEKPPNDPGPIRAVVNKDRKVVGAIYHPEGNPSGYERAGLQPLDANGRAEVARHTDKKLTGRSTWTQRGPQ</sequence>
<dbReference type="EMBL" id="MU857616">
    <property type="protein sequence ID" value="KAK4250179.1"/>
    <property type="molecule type" value="Genomic_DNA"/>
</dbReference>
<feature type="compositionally biased region" description="Polar residues" evidence="1">
    <location>
        <begin position="196"/>
        <end position="206"/>
    </location>
</feature>
<feature type="compositionally biased region" description="Polar residues" evidence="1">
    <location>
        <begin position="1"/>
        <end position="18"/>
    </location>
</feature>
<proteinExistence type="predicted"/>
<evidence type="ECO:0000256" key="1">
    <source>
        <dbReference type="SAM" id="MobiDB-lite"/>
    </source>
</evidence>
<evidence type="ECO:0000313" key="3">
    <source>
        <dbReference type="Proteomes" id="UP001303647"/>
    </source>
</evidence>
<feature type="compositionally biased region" description="Basic and acidic residues" evidence="1">
    <location>
        <begin position="185"/>
        <end position="194"/>
    </location>
</feature>
<comment type="caution">
    <text evidence="2">The sequence shown here is derived from an EMBL/GenBank/DDBJ whole genome shotgun (WGS) entry which is preliminary data.</text>
</comment>
<gene>
    <name evidence="2" type="ORF">C7999DRAFT_12028</name>
</gene>
<evidence type="ECO:0000313" key="2">
    <source>
        <dbReference type="EMBL" id="KAK4250179.1"/>
    </source>
</evidence>
<feature type="region of interest" description="Disordered" evidence="1">
    <location>
        <begin position="102"/>
        <end position="148"/>
    </location>
</feature>
<protein>
    <submittedName>
        <fullName evidence="2">Uncharacterized protein</fullName>
    </submittedName>
</protein>
<reference evidence="2" key="1">
    <citation type="journal article" date="2023" name="Mol. Phylogenet. Evol.">
        <title>Genome-scale phylogeny and comparative genomics of the fungal order Sordariales.</title>
        <authorList>
            <person name="Hensen N."/>
            <person name="Bonometti L."/>
            <person name="Westerberg I."/>
            <person name="Brannstrom I.O."/>
            <person name="Guillou S."/>
            <person name="Cros-Aarteil S."/>
            <person name="Calhoun S."/>
            <person name="Haridas S."/>
            <person name="Kuo A."/>
            <person name="Mondo S."/>
            <person name="Pangilinan J."/>
            <person name="Riley R."/>
            <person name="LaButti K."/>
            <person name="Andreopoulos B."/>
            <person name="Lipzen A."/>
            <person name="Chen C."/>
            <person name="Yan M."/>
            <person name="Daum C."/>
            <person name="Ng V."/>
            <person name="Clum A."/>
            <person name="Steindorff A."/>
            <person name="Ohm R.A."/>
            <person name="Martin F."/>
            <person name="Silar P."/>
            <person name="Natvig D.O."/>
            <person name="Lalanne C."/>
            <person name="Gautier V."/>
            <person name="Ament-Velasquez S.L."/>
            <person name="Kruys A."/>
            <person name="Hutchinson M.I."/>
            <person name="Powell A.J."/>
            <person name="Barry K."/>
            <person name="Miller A.N."/>
            <person name="Grigoriev I.V."/>
            <person name="Debuchy R."/>
            <person name="Gladieux P."/>
            <person name="Hiltunen Thoren M."/>
            <person name="Johannesson H."/>
        </authorList>
    </citation>
    <scope>NUCLEOTIDE SEQUENCE</scope>
    <source>
        <strain evidence="2">CBS 359.72</strain>
    </source>
</reference>
<feature type="region of interest" description="Disordered" evidence="1">
    <location>
        <begin position="1"/>
        <end position="90"/>
    </location>
</feature>
<organism evidence="2 3">
    <name type="scientific">Corynascus novoguineensis</name>
    <dbReference type="NCBI Taxonomy" id="1126955"/>
    <lineage>
        <taxon>Eukaryota</taxon>
        <taxon>Fungi</taxon>
        <taxon>Dikarya</taxon>
        <taxon>Ascomycota</taxon>
        <taxon>Pezizomycotina</taxon>
        <taxon>Sordariomycetes</taxon>
        <taxon>Sordariomycetidae</taxon>
        <taxon>Sordariales</taxon>
        <taxon>Chaetomiaceae</taxon>
        <taxon>Corynascus</taxon>
    </lineage>
</organism>
<feature type="compositionally biased region" description="Basic and acidic residues" evidence="1">
    <location>
        <begin position="67"/>
        <end position="78"/>
    </location>
</feature>
<accession>A0AAN7CXQ2</accession>
<name>A0AAN7CXQ2_9PEZI</name>
<dbReference type="AlphaFoldDB" id="A0AAN7CXQ2"/>